<name>A6KJQ5_RAT</name>
<reference evidence="2" key="1">
    <citation type="submission" date="2005-09" db="EMBL/GenBank/DDBJ databases">
        <authorList>
            <person name="Mural R.J."/>
            <person name="Li P.W."/>
            <person name="Adams M.D."/>
            <person name="Amanatides P.G."/>
            <person name="Baden-Tillson H."/>
            <person name="Barnstead M."/>
            <person name="Chin S.H."/>
            <person name="Dew I."/>
            <person name="Evans C.A."/>
            <person name="Ferriera S."/>
            <person name="Flanigan M."/>
            <person name="Fosler C."/>
            <person name="Glodek A."/>
            <person name="Gu Z."/>
            <person name="Holt R.A."/>
            <person name="Jennings D."/>
            <person name="Kraft C.L."/>
            <person name="Lu F."/>
            <person name="Nguyen T."/>
            <person name="Nusskern D.R."/>
            <person name="Pfannkoch C.M."/>
            <person name="Sitter C."/>
            <person name="Sutton G.G."/>
            <person name="Venter J.C."/>
            <person name="Wang Z."/>
            <person name="Woodage T."/>
            <person name="Zheng X.H."/>
            <person name="Zhong F."/>
        </authorList>
    </citation>
    <scope>NUCLEOTIDE SEQUENCE [LARGE SCALE GENOMIC DNA]</scope>
    <source>
        <strain>BN</strain>
        <strain evidence="2">Sprague-Dawley</strain>
    </source>
</reference>
<accession>A6KJQ5</accession>
<evidence type="ECO:0000313" key="2">
    <source>
        <dbReference type="Proteomes" id="UP000234681"/>
    </source>
</evidence>
<organism evidence="1 2">
    <name type="scientific">Rattus norvegicus</name>
    <name type="common">Rat</name>
    <dbReference type="NCBI Taxonomy" id="10116"/>
    <lineage>
        <taxon>Eukaryota</taxon>
        <taxon>Metazoa</taxon>
        <taxon>Chordata</taxon>
        <taxon>Craniata</taxon>
        <taxon>Vertebrata</taxon>
        <taxon>Euteleostomi</taxon>
        <taxon>Mammalia</taxon>
        <taxon>Eutheria</taxon>
        <taxon>Euarchontoglires</taxon>
        <taxon>Glires</taxon>
        <taxon>Rodentia</taxon>
        <taxon>Myomorpha</taxon>
        <taxon>Muroidea</taxon>
        <taxon>Muridae</taxon>
        <taxon>Murinae</taxon>
        <taxon>Rattus</taxon>
    </lineage>
</organism>
<feature type="non-terminal residue" evidence="1">
    <location>
        <position position="23"/>
    </location>
</feature>
<proteinExistence type="predicted"/>
<dbReference type="AlphaFoldDB" id="A6KJQ5"/>
<evidence type="ECO:0000313" key="1">
    <source>
        <dbReference type="EMBL" id="EDL82965.1"/>
    </source>
</evidence>
<dbReference type="Proteomes" id="UP000234681">
    <property type="component" value="Chromosome 2"/>
</dbReference>
<protein>
    <submittedName>
        <fullName evidence="1">RCG23651</fullName>
    </submittedName>
</protein>
<sequence length="23" mass="2714">MLSYQLNYIPTLPPFIKRAVHLV</sequence>
<gene>
    <name evidence="1" type="ORF">rCG_23651</name>
</gene>
<dbReference type="EMBL" id="CH474058">
    <property type="protein sequence ID" value="EDL82965.1"/>
    <property type="molecule type" value="Genomic_DNA"/>
</dbReference>